<name>A0A917C327_9PROT</name>
<dbReference type="InterPro" id="IPR029058">
    <property type="entry name" value="AB_hydrolase_fold"/>
</dbReference>
<evidence type="ECO:0000313" key="3">
    <source>
        <dbReference type="Proteomes" id="UP000632498"/>
    </source>
</evidence>
<dbReference type="GO" id="GO:0016787">
    <property type="term" value="F:hydrolase activity"/>
    <property type="evidence" value="ECO:0007669"/>
    <property type="project" value="UniProtKB-KW"/>
</dbReference>
<protein>
    <submittedName>
        <fullName evidence="2">Alpha/beta hydrolase</fullName>
    </submittedName>
</protein>
<dbReference type="Proteomes" id="UP000632498">
    <property type="component" value="Unassembled WGS sequence"/>
</dbReference>
<dbReference type="Pfam" id="PF00561">
    <property type="entry name" value="Abhydrolase_1"/>
    <property type="match status" value="1"/>
</dbReference>
<dbReference type="InterPro" id="IPR050266">
    <property type="entry name" value="AB_hydrolase_sf"/>
</dbReference>
<dbReference type="RefSeq" id="WP_188665251.1">
    <property type="nucleotide sequence ID" value="NZ_BMHV01000016.1"/>
</dbReference>
<evidence type="ECO:0000313" key="2">
    <source>
        <dbReference type="EMBL" id="GGF68412.1"/>
    </source>
</evidence>
<proteinExistence type="predicted"/>
<keyword evidence="2" id="KW-0378">Hydrolase</keyword>
<dbReference type="GO" id="GO:0016020">
    <property type="term" value="C:membrane"/>
    <property type="evidence" value="ECO:0007669"/>
    <property type="project" value="TreeGrafter"/>
</dbReference>
<dbReference type="PANTHER" id="PTHR43798:SF33">
    <property type="entry name" value="HYDROLASE, PUTATIVE (AFU_ORTHOLOGUE AFUA_2G14860)-RELATED"/>
    <property type="match status" value="1"/>
</dbReference>
<feature type="domain" description="AB hydrolase-1" evidence="1">
    <location>
        <begin position="29"/>
        <end position="134"/>
    </location>
</feature>
<keyword evidence="3" id="KW-1185">Reference proteome</keyword>
<reference evidence="2" key="2">
    <citation type="submission" date="2020-09" db="EMBL/GenBank/DDBJ databases">
        <authorList>
            <person name="Sun Q."/>
            <person name="Zhou Y."/>
        </authorList>
    </citation>
    <scope>NUCLEOTIDE SEQUENCE</scope>
    <source>
        <strain evidence="2">CGMCC 1.15254</strain>
    </source>
</reference>
<gene>
    <name evidence="2" type="ORF">GCM10011332_23220</name>
</gene>
<dbReference type="Gene3D" id="3.40.50.1820">
    <property type="entry name" value="alpha/beta hydrolase"/>
    <property type="match status" value="1"/>
</dbReference>
<organism evidence="2 3">
    <name type="scientific">Terasakiella brassicae</name>
    <dbReference type="NCBI Taxonomy" id="1634917"/>
    <lineage>
        <taxon>Bacteria</taxon>
        <taxon>Pseudomonadati</taxon>
        <taxon>Pseudomonadota</taxon>
        <taxon>Alphaproteobacteria</taxon>
        <taxon>Rhodospirillales</taxon>
        <taxon>Terasakiellaceae</taxon>
        <taxon>Terasakiella</taxon>
    </lineage>
</organism>
<accession>A0A917C327</accession>
<dbReference type="AlphaFoldDB" id="A0A917C327"/>
<dbReference type="PANTHER" id="PTHR43798">
    <property type="entry name" value="MONOACYLGLYCEROL LIPASE"/>
    <property type="match status" value="1"/>
</dbReference>
<sequence length="262" mass="29505">MNISFQDIEFQTQRMRAKHIILHEDNRKPTLVFLHEGLGCLEMWKDFPEKLCQATGLNGFIYERIGFGQSSPLGLVPRPIDYLEREGRDILPVVLEQGGIENPLLVGHSDGGSIALIYAAFHPDKLCGVITEAAHVFVEDITIDGIVEAGKIYFKTDDLKTKLARYHGDNTDKAFRGWHDTWLTPEFRHWNMENLLANITCPLLVIQGIDDEYGSQLQVQSIVEKSTGPATPFLVPNCAHIPHFQAPAPVMQAMKDFIKKIV</sequence>
<dbReference type="SUPFAM" id="SSF53474">
    <property type="entry name" value="alpha/beta-Hydrolases"/>
    <property type="match status" value="1"/>
</dbReference>
<dbReference type="EMBL" id="BMHV01000016">
    <property type="protein sequence ID" value="GGF68412.1"/>
    <property type="molecule type" value="Genomic_DNA"/>
</dbReference>
<dbReference type="InterPro" id="IPR000073">
    <property type="entry name" value="AB_hydrolase_1"/>
</dbReference>
<reference evidence="2" key="1">
    <citation type="journal article" date="2014" name="Int. J. Syst. Evol. Microbiol.">
        <title>Complete genome sequence of Corynebacterium casei LMG S-19264T (=DSM 44701T), isolated from a smear-ripened cheese.</title>
        <authorList>
            <consortium name="US DOE Joint Genome Institute (JGI-PGF)"/>
            <person name="Walter F."/>
            <person name="Albersmeier A."/>
            <person name="Kalinowski J."/>
            <person name="Ruckert C."/>
        </authorList>
    </citation>
    <scope>NUCLEOTIDE SEQUENCE</scope>
    <source>
        <strain evidence="2">CGMCC 1.15254</strain>
    </source>
</reference>
<comment type="caution">
    <text evidence="2">The sequence shown here is derived from an EMBL/GenBank/DDBJ whole genome shotgun (WGS) entry which is preliminary data.</text>
</comment>
<evidence type="ECO:0000259" key="1">
    <source>
        <dbReference type="Pfam" id="PF00561"/>
    </source>
</evidence>